<feature type="domain" description="Ig-like" evidence="16">
    <location>
        <begin position="136"/>
        <end position="223"/>
    </location>
</feature>
<dbReference type="Gene3D" id="2.60.40.10">
    <property type="entry name" value="Immunoglobulins"/>
    <property type="match status" value="7"/>
</dbReference>
<evidence type="ECO:0000256" key="13">
    <source>
        <dbReference type="ARBA" id="ARBA00075032"/>
    </source>
</evidence>
<keyword evidence="2" id="KW-0732">Signal</keyword>
<evidence type="ECO:0000256" key="9">
    <source>
        <dbReference type="ARBA" id="ARBA00037805"/>
    </source>
</evidence>
<dbReference type="InterPro" id="IPR036116">
    <property type="entry name" value="FN3_sf"/>
</dbReference>
<dbReference type="InterPro" id="IPR007110">
    <property type="entry name" value="Ig-like_dom"/>
</dbReference>
<dbReference type="SMART" id="SM00408">
    <property type="entry name" value="IGc2"/>
    <property type="match status" value="5"/>
</dbReference>
<comment type="subunit">
    <text evidence="11">Found in a complex with MAGI2 and NLGN2, where it interacts with MAGI2 (via PDZ 5 and PDZ 6 domains).</text>
</comment>
<feature type="region of interest" description="Disordered" evidence="14">
    <location>
        <begin position="1227"/>
        <end position="1265"/>
    </location>
</feature>
<feature type="region of interest" description="Disordered" evidence="14">
    <location>
        <begin position="784"/>
        <end position="840"/>
    </location>
</feature>
<evidence type="ECO:0000256" key="6">
    <source>
        <dbReference type="ARBA" id="ARBA00023257"/>
    </source>
</evidence>
<dbReference type="GO" id="GO:0098982">
    <property type="term" value="C:GABA-ergic synapse"/>
    <property type="evidence" value="ECO:0007669"/>
    <property type="project" value="UniProtKB-ARBA"/>
</dbReference>
<dbReference type="FunFam" id="2.60.40.10:FF:000245">
    <property type="entry name" value="protein turtle homolog B isoform X2"/>
    <property type="match status" value="1"/>
</dbReference>
<evidence type="ECO:0000256" key="4">
    <source>
        <dbReference type="ARBA" id="ARBA00022889"/>
    </source>
</evidence>
<feature type="domain" description="Ig-like" evidence="16">
    <location>
        <begin position="321"/>
        <end position="412"/>
    </location>
</feature>
<feature type="region of interest" description="Disordered" evidence="14">
    <location>
        <begin position="459"/>
        <end position="502"/>
    </location>
</feature>
<dbReference type="InterPro" id="IPR003598">
    <property type="entry name" value="Ig_sub2"/>
</dbReference>
<feature type="compositionally biased region" description="Polar residues" evidence="14">
    <location>
        <begin position="1128"/>
        <end position="1146"/>
    </location>
</feature>
<dbReference type="SUPFAM" id="SSF49265">
    <property type="entry name" value="Fibronectin type III"/>
    <property type="match status" value="1"/>
</dbReference>
<dbReference type="FunFam" id="2.60.40.10:FF:000389">
    <property type="entry name" value="Immunoglobulin superfamily member 9B"/>
    <property type="match status" value="1"/>
</dbReference>
<keyword evidence="3" id="KW-0677">Repeat</keyword>
<dbReference type="InterPro" id="IPR051170">
    <property type="entry name" value="Neural/epithelial_adhesion"/>
</dbReference>
<evidence type="ECO:0000256" key="14">
    <source>
        <dbReference type="SAM" id="MobiDB-lite"/>
    </source>
</evidence>
<evidence type="ECO:0000259" key="16">
    <source>
        <dbReference type="PROSITE" id="PS50835"/>
    </source>
</evidence>
<dbReference type="Pfam" id="PF00041">
    <property type="entry name" value="fn3"/>
    <property type="match status" value="2"/>
</dbReference>
<dbReference type="GO" id="GO:0007155">
    <property type="term" value="P:cell adhesion"/>
    <property type="evidence" value="ECO:0007669"/>
    <property type="project" value="UniProtKB-KW"/>
</dbReference>
<evidence type="ECO:0000259" key="17">
    <source>
        <dbReference type="PROSITE" id="PS50853"/>
    </source>
</evidence>
<comment type="subcellular location">
    <subcellularLocation>
        <location evidence="9">Postsynaptic cell membrane</location>
        <topology evidence="9">Single-pass membrane protein</topology>
    </subcellularLocation>
    <subcellularLocation>
        <location evidence="8">Postsynaptic density</location>
    </subcellularLocation>
</comment>
<keyword evidence="15" id="KW-0472">Membrane</keyword>
<feature type="domain" description="Fibronectin type-III" evidence="17">
    <location>
        <begin position="535"/>
        <end position="630"/>
    </location>
</feature>
<dbReference type="OrthoDB" id="6234674at2759"/>
<dbReference type="GeneID" id="102040231"/>
<dbReference type="FunFam" id="2.60.40.10:FF:000321">
    <property type="entry name" value="protein turtle homolog B isoform X2"/>
    <property type="match status" value="1"/>
</dbReference>
<dbReference type="CDD" id="cd00063">
    <property type="entry name" value="FN3"/>
    <property type="match status" value="2"/>
</dbReference>
<dbReference type="InterPro" id="IPR036179">
    <property type="entry name" value="Ig-like_dom_sf"/>
</dbReference>
<evidence type="ECO:0000313" key="19">
    <source>
        <dbReference type="RefSeq" id="XP_030919094.1"/>
    </source>
</evidence>
<proteinExistence type="predicted"/>
<keyword evidence="4" id="KW-0130">Cell adhesion</keyword>
<feature type="transmembrane region" description="Helical" evidence="15">
    <location>
        <begin position="749"/>
        <end position="774"/>
    </location>
</feature>
<evidence type="ECO:0000256" key="11">
    <source>
        <dbReference type="ARBA" id="ARBA00062279"/>
    </source>
</evidence>
<keyword evidence="6" id="KW-0770">Synapse</keyword>
<feature type="region of interest" description="Disordered" evidence="14">
    <location>
        <begin position="1077"/>
        <end position="1162"/>
    </location>
</feature>
<evidence type="ECO:0000256" key="2">
    <source>
        <dbReference type="ARBA" id="ARBA00022729"/>
    </source>
</evidence>
<dbReference type="PANTHER" id="PTHR12231:SF240">
    <property type="entry name" value="PROTEIN TURTLE HOMOLOG B"/>
    <property type="match status" value="1"/>
</dbReference>
<feature type="compositionally biased region" description="Basic residues" evidence="14">
    <location>
        <begin position="1228"/>
        <end position="1245"/>
    </location>
</feature>
<evidence type="ECO:0000256" key="15">
    <source>
        <dbReference type="SAM" id="Phobius"/>
    </source>
</evidence>
<dbReference type="Pfam" id="PF13927">
    <property type="entry name" value="Ig_3"/>
    <property type="match status" value="4"/>
</dbReference>
<keyword evidence="1" id="KW-0488">Methylation</keyword>
<protein>
    <recommendedName>
        <fullName evidence="12">Protein turtle homolog B</fullName>
    </recommendedName>
    <alternativeName>
        <fullName evidence="13">Immunoglobulin superfamily member 9B</fullName>
    </alternativeName>
</protein>
<evidence type="ECO:0000256" key="5">
    <source>
        <dbReference type="ARBA" id="ARBA00023157"/>
    </source>
</evidence>
<feature type="region of interest" description="Disordered" evidence="14">
    <location>
        <begin position="1029"/>
        <end position="1055"/>
    </location>
</feature>
<evidence type="ECO:0000256" key="1">
    <source>
        <dbReference type="ARBA" id="ARBA00022481"/>
    </source>
</evidence>
<dbReference type="GO" id="GO:0043005">
    <property type="term" value="C:neuron projection"/>
    <property type="evidence" value="ECO:0007669"/>
    <property type="project" value="TreeGrafter"/>
</dbReference>
<keyword evidence="18" id="KW-1185">Reference proteome</keyword>
<accession>A0A8N5EW73</accession>
<dbReference type="PROSITE" id="PS50853">
    <property type="entry name" value="FN3"/>
    <property type="match status" value="2"/>
</dbReference>
<dbReference type="CDD" id="cd00096">
    <property type="entry name" value="Ig"/>
    <property type="match status" value="1"/>
</dbReference>
<evidence type="ECO:0000256" key="7">
    <source>
        <dbReference type="ARBA" id="ARBA00023319"/>
    </source>
</evidence>
<dbReference type="FunFam" id="2.60.40.10:FF:000531">
    <property type="entry name" value="Immunoglobulin superfamily member 9B"/>
    <property type="match status" value="1"/>
</dbReference>
<evidence type="ECO:0000313" key="18">
    <source>
        <dbReference type="Proteomes" id="UP000504602"/>
    </source>
</evidence>
<dbReference type="RefSeq" id="XP_030919094.1">
    <property type="nucleotide sequence ID" value="XM_031063234.1"/>
</dbReference>
<dbReference type="SUPFAM" id="SSF48726">
    <property type="entry name" value="Immunoglobulin"/>
    <property type="match status" value="5"/>
</dbReference>
<dbReference type="InterPro" id="IPR013783">
    <property type="entry name" value="Ig-like_fold"/>
</dbReference>
<gene>
    <name evidence="19" type="primary">IGSF9B</name>
</gene>
<dbReference type="Proteomes" id="UP000504602">
    <property type="component" value="Unplaced"/>
</dbReference>
<dbReference type="InterPro" id="IPR003961">
    <property type="entry name" value="FN3_dom"/>
</dbReference>
<dbReference type="PANTHER" id="PTHR12231">
    <property type="entry name" value="CTX-RELATED TYPE I TRANSMEMBRANE PROTEIN"/>
    <property type="match status" value="1"/>
</dbReference>
<feature type="domain" description="Fibronectin type-III" evidence="17">
    <location>
        <begin position="640"/>
        <end position="734"/>
    </location>
</feature>
<dbReference type="GO" id="GO:0045211">
    <property type="term" value="C:postsynaptic membrane"/>
    <property type="evidence" value="ECO:0007669"/>
    <property type="project" value="UniProtKB-SubCell"/>
</dbReference>
<dbReference type="SMART" id="SM00060">
    <property type="entry name" value="FN3"/>
    <property type="match status" value="3"/>
</dbReference>
<evidence type="ECO:0000256" key="10">
    <source>
        <dbReference type="ARBA" id="ARBA00058005"/>
    </source>
</evidence>
<dbReference type="GO" id="GO:0014069">
    <property type="term" value="C:postsynaptic density"/>
    <property type="evidence" value="ECO:0007669"/>
    <property type="project" value="UniProtKB-SubCell"/>
</dbReference>
<reference evidence="19" key="1">
    <citation type="submission" date="2025-08" db="UniProtKB">
        <authorList>
            <consortium name="RefSeq"/>
        </authorList>
    </citation>
    <scope>IDENTIFICATION</scope>
</reference>
<keyword evidence="15" id="KW-0812">Transmembrane</keyword>
<feature type="domain" description="Ig-like" evidence="16">
    <location>
        <begin position="16"/>
        <end position="112"/>
    </location>
</feature>
<feature type="domain" description="Ig-like" evidence="16">
    <location>
        <begin position="417"/>
        <end position="530"/>
    </location>
</feature>
<dbReference type="CTD" id="22997"/>
<dbReference type="PROSITE" id="PS50835">
    <property type="entry name" value="IG_LIKE"/>
    <property type="match status" value="5"/>
</dbReference>
<keyword evidence="7" id="KW-0393">Immunoglobulin domain</keyword>
<evidence type="ECO:0000256" key="8">
    <source>
        <dbReference type="ARBA" id="ARBA00034105"/>
    </source>
</evidence>
<evidence type="ECO:0000256" key="3">
    <source>
        <dbReference type="ARBA" id="ARBA00022737"/>
    </source>
</evidence>
<sequence length="1321" mass="145648">MLGTSSGISHRFFLRPLAGALGSREEPEFVTARAGESVILGCDVIHPLTGQPPPYVVEWFKFGVPIPIFIKFGFYPPHVDPEYAGRASLHDKASLRIEQVRSEDQGWYECKVLMLDQQYDTFHNGSWVHLTVNAPPTFTETPPQYVEAKEGSSVTLTCMAFGNPKPIVTWLREGVLLGANGKYQVSDGSLTVLSVSREDRGAYTCRAYSIQGEAVHTTRLLVQGPPFIVSPPENITVNISQDALFTCQAEAYPGNLTYLWYWEEENVYFKNDLKLRVRILIDGTLIIFRVKPEDAGKYTCIPSNSLGRSPSASAYLTVQYPARVVNMPPIIYVPIGIHGYIRCPVEAEPPVTLVKWNKDGRPLRIEKYSGWNLLEDGSIRIEEATEDALGTYTCVPYNALGTMGQSPPARLVLKDPPYFTVLPGWEYRQEAGRELLIPCAAAGDPFPIIAWRKVLSETGEPSALPRPESRPLPLPHHPLLSRVGKPSRSKHNTLPGGTLQIRSLGKDDHGEWECVATNIVASITASTHLTVVGTSPHAPTSVHVVAAMTSANVSWEPGYDGGYEQTFSVWMKRAQFGPHDWLSLPVPAGSSWLLVDTLEPETAYQFSVLAQNKLGTSSFSEVVTVNTLAFPVTTPEPLVLVTPPRCLTANRTQQGVLLSWLPPANHSFPIDRYIMEFRVAEKWEILDDGIPGSENEFFAKDLSQDTWYEFRVLAVMQDLISEPSNVAGVSSTDVFPQPDLTDEGLARPVLAGIVATICFLAAAILFSTLAACFVNKQRKRKLKRKKDPPLSITHCRKSLESPLSSGKVSPESIRTLRPPSESSDDQGPQAKRMLSPTKEKELSLYKKTKRAISSKKYSVSKAEAEAEATTPIELISRGPDGRFVMDPAEMEPSLKTRRIEGFPFVEETDMYPEFRQSDEENDDPVVPTSVTALKAQLTPLSSSQESYLQPPAYSPRFHRALEGPGTLQATGQSPFGSLELAPAPFPHQLQPCEAAEGSQPTGCLPRVPPPSSLQVVPASYSGILPLEAPKSWTGKSPGRGQSSVPTTTKWQDKPMQPMGCQGQLRHTSQGMGIPVLPYHEPSEPVGPSGTSTFSLDTRWYEPQPRPRPSPRQVRRAEPSLHQVVLQPSRLSPLTQSPLSSRNSSPELTARARPRPGLIQQAEVSEITLQPPARHELGLRAIYQVYKDLARLAIWAVLSRQASPQLNRKRPSPPGDAAAPERLEALKYQRIKKPKKSSKGSSKSRKQPNGSASQVQHPPSSQVLSPDEAVCLRKKKRHPRQDPFARLSALKDDLCHRQLPEDQTAILNSVDHDDTSGHATLL</sequence>
<comment type="function">
    <text evidence="10">Transmembrane protein which is abundantly expressed in interneurons, where it may regulate inhibitory synapse development. May mediate homophilic cell adhesion.</text>
</comment>
<feature type="compositionally biased region" description="Polar residues" evidence="14">
    <location>
        <begin position="1039"/>
        <end position="1049"/>
    </location>
</feature>
<dbReference type="SMART" id="SM00409">
    <property type="entry name" value="IG"/>
    <property type="match status" value="5"/>
</dbReference>
<organism evidence="18 19">
    <name type="scientific">Geospiza fortis</name>
    <name type="common">Medium ground-finch</name>
    <dbReference type="NCBI Taxonomy" id="48883"/>
    <lineage>
        <taxon>Eukaryota</taxon>
        <taxon>Metazoa</taxon>
        <taxon>Chordata</taxon>
        <taxon>Craniata</taxon>
        <taxon>Vertebrata</taxon>
        <taxon>Euteleostomi</taxon>
        <taxon>Archelosauria</taxon>
        <taxon>Archosauria</taxon>
        <taxon>Dinosauria</taxon>
        <taxon>Saurischia</taxon>
        <taxon>Theropoda</taxon>
        <taxon>Coelurosauria</taxon>
        <taxon>Aves</taxon>
        <taxon>Neognathae</taxon>
        <taxon>Neoaves</taxon>
        <taxon>Telluraves</taxon>
        <taxon>Australaves</taxon>
        <taxon>Passeriformes</taxon>
        <taxon>Thraupidae</taxon>
        <taxon>Geospiza</taxon>
    </lineage>
</organism>
<feature type="domain" description="Ig-like" evidence="16">
    <location>
        <begin position="225"/>
        <end position="317"/>
    </location>
</feature>
<keyword evidence="6" id="KW-0628">Postsynaptic cell membrane</keyword>
<name>A0A8N5EW73_GEOFO</name>
<dbReference type="InterPro" id="IPR003599">
    <property type="entry name" value="Ig_sub"/>
</dbReference>
<keyword evidence="5" id="KW-1015">Disulfide bond</keyword>
<dbReference type="FunFam" id="2.60.40.10:FF:000226">
    <property type="entry name" value="protein turtle homolog B"/>
    <property type="match status" value="1"/>
</dbReference>
<feature type="compositionally biased region" description="Polar residues" evidence="14">
    <location>
        <begin position="1246"/>
        <end position="1263"/>
    </location>
</feature>
<evidence type="ECO:0000256" key="12">
    <source>
        <dbReference type="ARBA" id="ARBA00069171"/>
    </source>
</evidence>
<keyword evidence="15" id="KW-1133">Transmembrane helix</keyword>
<dbReference type="FunFam" id="2.60.40.10:FF:000323">
    <property type="entry name" value="Immunoglobulin superfamily member 9B"/>
    <property type="match status" value="1"/>
</dbReference>